<evidence type="ECO:0000313" key="1">
    <source>
        <dbReference type="EMBL" id="KAK9829575.1"/>
    </source>
</evidence>
<gene>
    <name evidence="1" type="ORF">WJX72_006573</name>
</gene>
<protein>
    <recommendedName>
        <fullName evidence="3">Maturase K</fullName>
    </recommendedName>
</protein>
<dbReference type="Proteomes" id="UP001489004">
    <property type="component" value="Unassembled WGS sequence"/>
</dbReference>
<comment type="caution">
    <text evidence="1">The sequence shown here is derived from an EMBL/GenBank/DDBJ whole genome shotgun (WGS) entry which is preliminary data.</text>
</comment>
<dbReference type="AlphaFoldDB" id="A0AAW1R6G3"/>
<sequence length="153" mass="17742">MISVWLTFLEGEDKPLFGGTILADERFAAFEDAEVLEEHLRHLWMLTGSRKVGHFIRKQPELLLLPLSVVAERMLELKVLLPAADLSAILLRRPDLLLCKDIPNTLGRAVRQMRAFMPASFERRLHTQDNLWHSFESVLPPVRQTRQDVHWLL</sequence>
<organism evidence="1 2">
    <name type="scientific">[Myrmecia] bisecta</name>
    <dbReference type="NCBI Taxonomy" id="41462"/>
    <lineage>
        <taxon>Eukaryota</taxon>
        <taxon>Viridiplantae</taxon>
        <taxon>Chlorophyta</taxon>
        <taxon>core chlorophytes</taxon>
        <taxon>Trebouxiophyceae</taxon>
        <taxon>Trebouxiales</taxon>
        <taxon>Trebouxiaceae</taxon>
        <taxon>Myrmecia</taxon>
    </lineage>
</organism>
<name>A0AAW1R6G3_9CHLO</name>
<dbReference type="EMBL" id="JALJOR010000001">
    <property type="protein sequence ID" value="KAK9829575.1"/>
    <property type="molecule type" value="Genomic_DNA"/>
</dbReference>
<reference evidence="1 2" key="1">
    <citation type="journal article" date="2024" name="Nat. Commun.">
        <title>Phylogenomics reveals the evolutionary origins of lichenization in chlorophyte algae.</title>
        <authorList>
            <person name="Puginier C."/>
            <person name="Libourel C."/>
            <person name="Otte J."/>
            <person name="Skaloud P."/>
            <person name="Haon M."/>
            <person name="Grisel S."/>
            <person name="Petersen M."/>
            <person name="Berrin J.G."/>
            <person name="Delaux P.M."/>
            <person name="Dal Grande F."/>
            <person name="Keller J."/>
        </authorList>
    </citation>
    <scope>NUCLEOTIDE SEQUENCE [LARGE SCALE GENOMIC DNA]</scope>
    <source>
        <strain evidence="1 2">SAG 2043</strain>
    </source>
</reference>
<evidence type="ECO:0000313" key="2">
    <source>
        <dbReference type="Proteomes" id="UP001489004"/>
    </source>
</evidence>
<keyword evidence="2" id="KW-1185">Reference proteome</keyword>
<evidence type="ECO:0008006" key="3">
    <source>
        <dbReference type="Google" id="ProtNLM"/>
    </source>
</evidence>
<proteinExistence type="predicted"/>
<accession>A0AAW1R6G3</accession>